<feature type="compositionally biased region" description="Acidic residues" evidence="2">
    <location>
        <begin position="546"/>
        <end position="566"/>
    </location>
</feature>
<dbReference type="PANTHER" id="PTHR36681">
    <property type="entry name" value="NUCLEAR GTPASE, GERMINAL CENTER-ASSOCIATED, TANDEM DUPLICATE 3"/>
    <property type="match status" value="1"/>
</dbReference>
<sequence>MPTIKREISGDLGRRNSSKALPPALQIHIDTRGSSSTLCGDPDHLGSMSPLTELPENWEDDFHKSVPSSYEDVFKEGAEKLRCIKEILGRIFAGVLPQNVWNEEMEALMKLVPPRVCVALYGVTGAGKSSLINAILDDMIVSTSGMEACTAVVTEISYRKQDGISAEVEFLSVQEWSDEISLVLGDLSSKKARKEIALGNPDDPGVIAWRKIQAVYPGLKLDAMGKMTLDDVLNQNGEIKEKLGTTVQLEAKNSTEFQGLRAPFMQSSQTRNNSSSTSMQWPLVRRMRIFCNAPALSTGIVLVDLPGNNDANAARSAIAESHMKNSDCIWIISPANRAMSDKSAQDFLDKALRNQLISLEAASSNAITIIATKCDDVEASEYLALLDDKEQRDFDNMKKSMDELQARKASMTKQDRADEEMHTQKFTRDAVTELNNLVKKFDTSSSSKRYLESEPEAPPKRRKISSVASSDSPANFANEFRGVTQKVLTLMERDHSLQEKIFEIEKQIEGIQNRINALCASVRTKAIVRKLKETAKLEFQNAKAEMDEEIFDPEKDDPDEDDGEDEAAQYSVEAINDECLSNLLVFASSARDYQRLMGITPVNGKPSTFTSTEETQIPALQNHCHVLAAATRVKAAREFVTRLDRLLVSIIGYLSEKGTIRMTKEDRRALQVKWCTRKYYEENTLPKCILKSPESGGLGGTLEKKLDDVAFDQRFMRHIRNTIGDKLEPAKKVASKSAFQMTKATVEDLHWTTFRAIMRREGKWKSFDVNKDLADLFLQMFVKDWRTLFSAQFFEDESKPYMDAVDEHLNAVVASLPLPMQGDAHEVKKAARKRALKYIVVALASGREFANKEQKRIPGVLTECMKNQLKPTYADVLEVTGVGCIRKQKIKFPTDLRGQAEEVFAMGAQEMWSSLEGIATATGAQVNKKVKKACKQAEMDMSKLWLRSGDAFDQPKSFVQALAGLKIIRSSLPSLAERCGAPLPTAAS</sequence>
<dbReference type="EMBL" id="KQ085988">
    <property type="protein sequence ID" value="KLO11959.1"/>
    <property type="molecule type" value="Genomic_DNA"/>
</dbReference>
<dbReference type="InterPro" id="IPR027417">
    <property type="entry name" value="P-loop_NTPase"/>
</dbReference>
<dbReference type="Proteomes" id="UP000053477">
    <property type="component" value="Unassembled WGS sequence"/>
</dbReference>
<dbReference type="PANTHER" id="PTHR36681:SF3">
    <property type="entry name" value="NUCLEAR GTPASE, GERMINAL CENTER-ASSOCIATED, TANDEM DUPLICATE 3"/>
    <property type="match status" value="1"/>
</dbReference>
<feature type="compositionally biased region" description="Polar residues" evidence="2">
    <location>
        <begin position="466"/>
        <end position="475"/>
    </location>
</feature>
<feature type="region of interest" description="Disordered" evidence="2">
    <location>
        <begin position="445"/>
        <end position="475"/>
    </location>
</feature>
<feature type="coiled-coil region" evidence="1">
    <location>
        <begin position="387"/>
        <end position="414"/>
    </location>
</feature>
<dbReference type="OrthoDB" id="3598281at2759"/>
<name>A0A0H2RJE0_9AGAM</name>
<evidence type="ECO:0000313" key="4">
    <source>
        <dbReference type="EMBL" id="KLO11959.1"/>
    </source>
</evidence>
<feature type="domain" description="Dynamin N-terminal" evidence="3">
    <location>
        <begin position="118"/>
        <end position="355"/>
    </location>
</feature>
<dbReference type="Pfam" id="PF00350">
    <property type="entry name" value="Dynamin_N"/>
    <property type="match status" value="1"/>
</dbReference>
<keyword evidence="5" id="KW-1185">Reference proteome</keyword>
<evidence type="ECO:0000256" key="2">
    <source>
        <dbReference type="SAM" id="MobiDB-lite"/>
    </source>
</evidence>
<dbReference type="SUPFAM" id="SSF52540">
    <property type="entry name" value="P-loop containing nucleoside triphosphate hydrolases"/>
    <property type="match status" value="1"/>
</dbReference>
<dbReference type="Gene3D" id="3.40.50.300">
    <property type="entry name" value="P-loop containing nucleotide triphosphate hydrolases"/>
    <property type="match status" value="1"/>
</dbReference>
<feature type="region of interest" description="Disordered" evidence="2">
    <location>
        <begin position="544"/>
        <end position="566"/>
    </location>
</feature>
<dbReference type="STRING" id="27342.A0A0H2RJE0"/>
<proteinExistence type="predicted"/>
<evidence type="ECO:0000259" key="3">
    <source>
        <dbReference type="Pfam" id="PF00350"/>
    </source>
</evidence>
<organism evidence="4 5">
    <name type="scientific">Schizopora paradoxa</name>
    <dbReference type="NCBI Taxonomy" id="27342"/>
    <lineage>
        <taxon>Eukaryota</taxon>
        <taxon>Fungi</taxon>
        <taxon>Dikarya</taxon>
        <taxon>Basidiomycota</taxon>
        <taxon>Agaricomycotina</taxon>
        <taxon>Agaricomycetes</taxon>
        <taxon>Hymenochaetales</taxon>
        <taxon>Schizoporaceae</taxon>
        <taxon>Schizopora</taxon>
    </lineage>
</organism>
<evidence type="ECO:0000256" key="1">
    <source>
        <dbReference type="SAM" id="Coils"/>
    </source>
</evidence>
<evidence type="ECO:0000313" key="5">
    <source>
        <dbReference type="Proteomes" id="UP000053477"/>
    </source>
</evidence>
<dbReference type="InParanoid" id="A0A0H2RJE0"/>
<reference evidence="4 5" key="1">
    <citation type="submission" date="2015-04" db="EMBL/GenBank/DDBJ databases">
        <title>Complete genome sequence of Schizopora paradoxa KUC8140, a cosmopolitan wood degrader in East Asia.</title>
        <authorList>
            <consortium name="DOE Joint Genome Institute"/>
            <person name="Min B."/>
            <person name="Park H."/>
            <person name="Jang Y."/>
            <person name="Kim J.-J."/>
            <person name="Kim K.H."/>
            <person name="Pangilinan J."/>
            <person name="Lipzen A."/>
            <person name="Riley R."/>
            <person name="Grigoriev I.V."/>
            <person name="Spatafora J.W."/>
            <person name="Choi I.-G."/>
        </authorList>
    </citation>
    <scope>NUCLEOTIDE SEQUENCE [LARGE SCALE GENOMIC DNA]</scope>
    <source>
        <strain evidence="4 5">KUC8140</strain>
    </source>
</reference>
<keyword evidence="1" id="KW-0175">Coiled coil</keyword>
<protein>
    <recommendedName>
        <fullName evidence="3">Dynamin N-terminal domain-containing protein</fullName>
    </recommendedName>
</protein>
<accession>A0A0H2RJE0</accession>
<dbReference type="AlphaFoldDB" id="A0A0H2RJE0"/>
<gene>
    <name evidence="4" type="ORF">SCHPADRAFT_876105</name>
</gene>
<dbReference type="InterPro" id="IPR045063">
    <property type="entry name" value="Dynamin_N"/>
</dbReference>